<dbReference type="Gene3D" id="3.40.50.720">
    <property type="entry name" value="NAD(P)-binding Rossmann-like Domain"/>
    <property type="match status" value="1"/>
</dbReference>
<dbReference type="RefSeq" id="WP_344383626.1">
    <property type="nucleotide sequence ID" value="NZ_BAAATA010000015.1"/>
</dbReference>
<dbReference type="Proteomes" id="UP001501358">
    <property type="component" value="Unassembled WGS sequence"/>
</dbReference>
<evidence type="ECO:0000259" key="3">
    <source>
        <dbReference type="SMART" id="SM00822"/>
    </source>
</evidence>
<dbReference type="SMART" id="SM00822">
    <property type="entry name" value="PKS_KR"/>
    <property type="match status" value="1"/>
</dbReference>
<evidence type="ECO:0000256" key="2">
    <source>
        <dbReference type="ARBA" id="ARBA00023002"/>
    </source>
</evidence>
<dbReference type="InterPro" id="IPR036291">
    <property type="entry name" value="NAD(P)-bd_dom_sf"/>
</dbReference>
<keyword evidence="5" id="KW-1185">Reference proteome</keyword>
<organism evidence="4 5">
    <name type="scientific">Streptomyces thermolineatus</name>
    <dbReference type="NCBI Taxonomy" id="44033"/>
    <lineage>
        <taxon>Bacteria</taxon>
        <taxon>Bacillati</taxon>
        <taxon>Actinomycetota</taxon>
        <taxon>Actinomycetes</taxon>
        <taxon>Kitasatosporales</taxon>
        <taxon>Streptomycetaceae</taxon>
        <taxon>Streptomyces</taxon>
    </lineage>
</organism>
<dbReference type="PROSITE" id="PS00061">
    <property type="entry name" value="ADH_SHORT"/>
    <property type="match status" value="1"/>
</dbReference>
<comment type="caution">
    <text evidence="4">The sequence shown here is derived from an EMBL/GenBank/DDBJ whole genome shotgun (WGS) entry which is preliminary data.</text>
</comment>
<keyword evidence="2" id="KW-0560">Oxidoreductase</keyword>
<gene>
    <name evidence="4" type="ORF">GCM10010406_29230</name>
</gene>
<dbReference type="NCBIfam" id="NF005559">
    <property type="entry name" value="PRK07231.1"/>
    <property type="match status" value="1"/>
</dbReference>
<dbReference type="PANTHER" id="PTHR43639:SF1">
    <property type="entry name" value="SHORT-CHAIN DEHYDROGENASE_REDUCTASE FAMILY PROTEIN"/>
    <property type="match status" value="1"/>
</dbReference>
<dbReference type="InterPro" id="IPR020904">
    <property type="entry name" value="Sc_DH/Rdtase_CS"/>
</dbReference>
<evidence type="ECO:0000256" key="1">
    <source>
        <dbReference type="ARBA" id="ARBA00006484"/>
    </source>
</evidence>
<sequence>MGVLEGRRALVTGGSRGIGRAVVERLARDGAHVVLSYRERRGDAEDVVAEVESRGGRAVAVRADLSSVAAVRSLVTEAEETLGGGLDILVNNAGWAVSAPLDEVTEEDYDRIMAVNAKAPFFVMQYAARRMPSGGRIVNVSSLNTLLPAPGVSVYAGSKGALEQFTAVAAKELGPRGITVNAVLPGAVDTELLREANTTENLAMVVSMTPLGRLGRPADIADVVGFLCGPDARWITGRCLRADGGVM</sequence>
<dbReference type="PANTHER" id="PTHR43639">
    <property type="entry name" value="OXIDOREDUCTASE, SHORT-CHAIN DEHYDROGENASE/REDUCTASE FAMILY (AFU_ORTHOLOGUE AFUA_5G02870)"/>
    <property type="match status" value="1"/>
</dbReference>
<dbReference type="InterPro" id="IPR057326">
    <property type="entry name" value="KR_dom"/>
</dbReference>
<reference evidence="5" key="1">
    <citation type="journal article" date="2019" name="Int. J. Syst. Evol. Microbiol.">
        <title>The Global Catalogue of Microorganisms (GCM) 10K type strain sequencing project: providing services to taxonomists for standard genome sequencing and annotation.</title>
        <authorList>
            <consortium name="The Broad Institute Genomics Platform"/>
            <consortium name="The Broad Institute Genome Sequencing Center for Infectious Disease"/>
            <person name="Wu L."/>
            <person name="Ma J."/>
        </authorList>
    </citation>
    <scope>NUCLEOTIDE SEQUENCE [LARGE SCALE GENOMIC DNA]</scope>
    <source>
        <strain evidence="5">JCM 6307</strain>
    </source>
</reference>
<feature type="domain" description="Ketoreductase" evidence="3">
    <location>
        <begin position="7"/>
        <end position="186"/>
    </location>
</feature>
<evidence type="ECO:0000313" key="5">
    <source>
        <dbReference type="Proteomes" id="UP001501358"/>
    </source>
</evidence>
<dbReference type="PRINTS" id="PR00080">
    <property type="entry name" value="SDRFAMILY"/>
</dbReference>
<dbReference type="SUPFAM" id="SSF51735">
    <property type="entry name" value="NAD(P)-binding Rossmann-fold domains"/>
    <property type="match status" value="1"/>
</dbReference>
<comment type="similarity">
    <text evidence="1">Belongs to the short-chain dehydrogenases/reductases (SDR) family.</text>
</comment>
<name>A0ABP5Z2Q4_9ACTN</name>
<dbReference type="Pfam" id="PF13561">
    <property type="entry name" value="adh_short_C2"/>
    <property type="match status" value="1"/>
</dbReference>
<dbReference type="PRINTS" id="PR00081">
    <property type="entry name" value="GDHRDH"/>
</dbReference>
<evidence type="ECO:0000313" key="4">
    <source>
        <dbReference type="EMBL" id="GAA2491287.1"/>
    </source>
</evidence>
<protein>
    <submittedName>
        <fullName evidence="4">SDR family oxidoreductase</fullName>
    </submittedName>
</protein>
<dbReference type="InterPro" id="IPR002347">
    <property type="entry name" value="SDR_fam"/>
</dbReference>
<accession>A0ABP5Z2Q4</accession>
<proteinExistence type="inferred from homology"/>
<dbReference type="EMBL" id="BAAATA010000015">
    <property type="protein sequence ID" value="GAA2491287.1"/>
    <property type="molecule type" value="Genomic_DNA"/>
</dbReference>